<evidence type="ECO:0000313" key="3">
    <source>
        <dbReference type="EMBL" id="SPD12211.1"/>
    </source>
</evidence>
<gene>
    <name evidence="3" type="ORF">FSB_LOCUS40093</name>
</gene>
<dbReference type="InterPro" id="IPR043502">
    <property type="entry name" value="DNA/RNA_pol_sf"/>
</dbReference>
<accession>A0A2N9HKG8</accession>
<dbReference type="Gene3D" id="3.60.10.10">
    <property type="entry name" value="Endonuclease/exonuclease/phosphatase"/>
    <property type="match status" value="1"/>
</dbReference>
<dbReference type="Pfam" id="PF03372">
    <property type="entry name" value="Exo_endo_phos"/>
    <property type="match status" value="1"/>
</dbReference>
<name>A0A2N9HKG8_FAGSY</name>
<dbReference type="SUPFAM" id="SSF56219">
    <property type="entry name" value="DNase I-like"/>
    <property type="match status" value="1"/>
</dbReference>
<dbReference type="InterPro" id="IPR000477">
    <property type="entry name" value="RT_dom"/>
</dbReference>
<evidence type="ECO:0000259" key="2">
    <source>
        <dbReference type="PROSITE" id="PS50878"/>
    </source>
</evidence>
<dbReference type="PROSITE" id="PS50878">
    <property type="entry name" value="RT_POL"/>
    <property type="match status" value="1"/>
</dbReference>
<feature type="region of interest" description="Disordered" evidence="1">
    <location>
        <begin position="196"/>
        <end position="216"/>
    </location>
</feature>
<feature type="compositionally biased region" description="Basic and acidic residues" evidence="1">
    <location>
        <begin position="199"/>
        <end position="208"/>
    </location>
</feature>
<proteinExistence type="predicted"/>
<sequence>MAKDPVLVECLGGMCVGVVAGAAVGMHVCVGVGVALCIWVTECIQHNVGGGNAFSIDSKAFTLGFEGGITDPYHIMERRGRFRGSLWIGLGGLRWMLDMLAKLHDHTQKLEGFFEFLRDGYRTLEFSCLSNRGGQFVEVSEYHSGALRGSIRIPEGRRGAGWSLFEFQVRKYFLNEITAYEPASKVQSRASDEGVAAVRHREAPKVKPEGSTVTNRDAHSRDFRQHVTMASNVPRPTQFCNFEWKSTHKTLHSTLREGHRRIVEWVGLIGPKLNKPTSKSSGGPQAKTNLVLEAHLLEDSSQVVVEGPKELETHQMWVGEISGLEAPMYNPIDEDDVAIGRARDAVDLEASSLGVGADLGQEKPQMDVEVGPGGVEIHVGDKEPLVNSLQRVLESSIDESSSDDEGCEAVWFTEEPRLEDDAALNREVLSLPALPVVAVAGETPRLVIPAIPNDLPPLLRTDLVETGFVKMSLPVQDELAVAATAEEEIARPLEPLPLVLFDGAMGEESSSPLTCTPLSMVGPPVSSQAMKPLGDGHEIECLALLRKIEEGQKPKVNHKVVRRTTSKGVRELRDLASFVNYDGLNNPKKQEVVKNLLREWRCDMVYLQETKLDHLDLQLVRSLWGNQYVDWVALDATNTAGGIVLMWDTRVVERVDAVVGQFSVSCYWHGLVDDFDWVCSRIYGPQSEENRQLCWEELSSTRQRWAIPWCIVGDFNAIRIPSERLGCQSFSPSMHSFSDRIDSHNLVDLPLVGGSYTWSSGTIPPSMSRIDRALVSLDWEAHYSDVLLKLLPRPISDHHTLLVVVGGKAGGEVIKLAYMAETSWRQKSQATWLKEGDNNMRFFHHMANLNRRQNYLGSLEVDGCLFEDKEDIKIQVEQFYHSLCQESEPWRPEVDGLDFDSIDPIDRDLLERPFDREEVVQVLQNLQGRFMSMEDLGFALIDNDCLDSRLKSYIPGLICKLDIKKAYDHVNWDCLYSLLDRMGFGSRWIRWMRACTSTVRFSVIVNGSPTDFFDSSRGLRQGDPPSPLLFLLIIEVLSCMLRRSVERGFIKGFQVGRDAQASVSISHLLYADDTILFYDAHPEQLLYIRMVLTCFEAVTGLKVNMTRSEMVPIGEVAGLSALADLLYRHIGSLPLQYLGMPLGASYKALAIWTPIVEKIKRRLAVWQKVYLSKGGRLTLLKSTLSSLPTYYLSLFPILVSVAKRIECIQRNFLWDGMGEEHKFHLVAWDRICSHIQQGGLGVRQLVPFNLALIGKWLWRFGLEESHLWRRVVAAKYGVGRGGWTTNIPRVLVTQGIDQSREWNVIFERDFNDWELDQVVGFFSLLHAHTPWGVGANNALLPLEMGVKAPPRVAFFMWTVAWGRILTCDLKKKGMFVGIDWVLPSPVSELLFGWWNWFGKRSSGVWNLIPSCLMWTIWRERNKRTFENQETPVAKIIELFFNSLYDWSRAWGLLLLRL</sequence>
<dbReference type="PANTHER" id="PTHR33116:SF78">
    <property type="entry name" value="OS12G0587133 PROTEIN"/>
    <property type="match status" value="1"/>
</dbReference>
<feature type="domain" description="Reverse transcriptase" evidence="2">
    <location>
        <begin position="891"/>
        <end position="1142"/>
    </location>
</feature>
<dbReference type="Pfam" id="PF00078">
    <property type="entry name" value="RVT_1"/>
    <property type="match status" value="1"/>
</dbReference>
<protein>
    <recommendedName>
        <fullName evidence="2">Reverse transcriptase domain-containing protein</fullName>
    </recommendedName>
</protein>
<dbReference type="InterPro" id="IPR036691">
    <property type="entry name" value="Endo/exonu/phosph_ase_sf"/>
</dbReference>
<evidence type="ECO:0000256" key="1">
    <source>
        <dbReference type="SAM" id="MobiDB-lite"/>
    </source>
</evidence>
<dbReference type="PANTHER" id="PTHR33116">
    <property type="entry name" value="REVERSE TRANSCRIPTASE ZINC-BINDING DOMAIN-CONTAINING PROTEIN-RELATED-RELATED"/>
    <property type="match status" value="1"/>
</dbReference>
<dbReference type="GO" id="GO:0003824">
    <property type="term" value="F:catalytic activity"/>
    <property type="evidence" value="ECO:0007669"/>
    <property type="project" value="InterPro"/>
</dbReference>
<dbReference type="InterPro" id="IPR005135">
    <property type="entry name" value="Endo/exonuclease/phosphatase"/>
</dbReference>
<dbReference type="EMBL" id="OIVN01003571">
    <property type="protein sequence ID" value="SPD12211.1"/>
    <property type="molecule type" value="Genomic_DNA"/>
</dbReference>
<organism evidence="3">
    <name type="scientific">Fagus sylvatica</name>
    <name type="common">Beechnut</name>
    <dbReference type="NCBI Taxonomy" id="28930"/>
    <lineage>
        <taxon>Eukaryota</taxon>
        <taxon>Viridiplantae</taxon>
        <taxon>Streptophyta</taxon>
        <taxon>Embryophyta</taxon>
        <taxon>Tracheophyta</taxon>
        <taxon>Spermatophyta</taxon>
        <taxon>Magnoliopsida</taxon>
        <taxon>eudicotyledons</taxon>
        <taxon>Gunneridae</taxon>
        <taxon>Pentapetalae</taxon>
        <taxon>rosids</taxon>
        <taxon>fabids</taxon>
        <taxon>Fagales</taxon>
        <taxon>Fagaceae</taxon>
        <taxon>Fagus</taxon>
    </lineage>
</organism>
<reference evidence="3" key="1">
    <citation type="submission" date="2018-02" db="EMBL/GenBank/DDBJ databases">
        <authorList>
            <person name="Cohen D.B."/>
            <person name="Kent A.D."/>
        </authorList>
    </citation>
    <scope>NUCLEOTIDE SEQUENCE</scope>
</reference>
<dbReference type="SUPFAM" id="SSF56672">
    <property type="entry name" value="DNA/RNA polymerases"/>
    <property type="match status" value="1"/>
</dbReference>